<dbReference type="InterPro" id="IPR011059">
    <property type="entry name" value="Metal-dep_hydrolase_composite"/>
</dbReference>
<dbReference type="PANTHER" id="PTHR43135">
    <property type="entry name" value="ALPHA-D-RIBOSE 1-METHYLPHOSPHONATE 5-TRIPHOSPHATE DIPHOSPHATASE"/>
    <property type="match status" value="1"/>
</dbReference>
<protein>
    <submittedName>
        <fullName evidence="2">Amidohydrolase family protein</fullName>
    </submittedName>
</protein>
<reference evidence="2 3" key="1">
    <citation type="submission" date="2021-11" db="EMBL/GenBank/DDBJ databases">
        <title>Draft genome sequence of Actinomycetospora sp. SF1 isolated from the rhizosphere soil.</title>
        <authorList>
            <person name="Duangmal K."/>
            <person name="Chantavorakit T."/>
        </authorList>
    </citation>
    <scope>NUCLEOTIDE SEQUENCE [LARGE SCALE GENOMIC DNA]</scope>
    <source>
        <strain evidence="2 3">TBRC 5722</strain>
    </source>
</reference>
<dbReference type="Gene3D" id="2.30.40.10">
    <property type="entry name" value="Urease, subunit C, domain 1"/>
    <property type="match status" value="1"/>
</dbReference>
<gene>
    <name evidence="2" type="ORF">LQ327_18635</name>
</gene>
<accession>A0ABS8PAW7</accession>
<dbReference type="PANTHER" id="PTHR43135:SF3">
    <property type="entry name" value="ALPHA-D-RIBOSE 1-METHYLPHOSPHONATE 5-TRIPHOSPHATE DIPHOSPHATASE"/>
    <property type="match status" value="1"/>
</dbReference>
<dbReference type="Proteomes" id="UP001199469">
    <property type="component" value="Unassembled WGS sequence"/>
</dbReference>
<dbReference type="RefSeq" id="WP_230736466.1">
    <property type="nucleotide sequence ID" value="NZ_JAJNDB010000004.1"/>
</dbReference>
<dbReference type="Gene3D" id="3.20.20.140">
    <property type="entry name" value="Metal-dependent hydrolases"/>
    <property type="match status" value="1"/>
</dbReference>
<proteinExistence type="predicted"/>
<dbReference type="SUPFAM" id="SSF51338">
    <property type="entry name" value="Composite domain of metallo-dependent hydrolases"/>
    <property type="match status" value="1"/>
</dbReference>
<organism evidence="2 3">
    <name type="scientific">Actinomycetospora endophytica</name>
    <dbReference type="NCBI Taxonomy" id="2291215"/>
    <lineage>
        <taxon>Bacteria</taxon>
        <taxon>Bacillati</taxon>
        <taxon>Actinomycetota</taxon>
        <taxon>Actinomycetes</taxon>
        <taxon>Pseudonocardiales</taxon>
        <taxon>Pseudonocardiaceae</taxon>
        <taxon>Actinomycetospora</taxon>
    </lineage>
</organism>
<dbReference type="SUPFAM" id="SSF51556">
    <property type="entry name" value="Metallo-dependent hydrolases"/>
    <property type="match status" value="1"/>
</dbReference>
<comment type="caution">
    <text evidence="2">The sequence shown here is derived from an EMBL/GenBank/DDBJ whole genome shotgun (WGS) entry which is preliminary data.</text>
</comment>
<dbReference type="InterPro" id="IPR051781">
    <property type="entry name" value="Metallo-dep_Hydrolase"/>
</dbReference>
<dbReference type="InterPro" id="IPR032466">
    <property type="entry name" value="Metal_Hydrolase"/>
</dbReference>
<dbReference type="EMBL" id="JAJNDB010000004">
    <property type="protein sequence ID" value="MCD2195390.1"/>
    <property type="molecule type" value="Genomic_DNA"/>
</dbReference>
<evidence type="ECO:0000313" key="3">
    <source>
        <dbReference type="Proteomes" id="UP001199469"/>
    </source>
</evidence>
<dbReference type="InterPro" id="IPR006680">
    <property type="entry name" value="Amidohydro-rel"/>
</dbReference>
<sequence length="414" mass="42610">MSDATDSSPDRGSGTLITARRVITDPEREPLEQGGVLLRDGVVAAVGPASELERTAGAVDHLEFPMGTVIPGLINAHLHLAFDVTTDPRTALEAGDADAVRATIAANARAALDGGVTTARDLGDQAGLVAAFGAQAATGDVAGPRLLSAMSPLTTPGGHCWFLGGEIDTSGDDAERVVRAAVDERADAGADLIKIMASGGHLTPTGAPMWQSQFGDRDLAVVVEAAHERGLPVAGHAHGTEAMARCARAGVDTIEHGGWQAPPGADGKARHDLSPEVADLVAASGAAIVPTRARGWESWTAEAGLELQLEKFAWDAERGIPLIAGNDAGVGQGYFDDLVDAITLFEAAGWSRAQALATATTRAAAAVGQAHHVGRLETGHSADLVVLDADPLADLHALRKVRLVVVRGRQHVPS</sequence>
<evidence type="ECO:0000313" key="2">
    <source>
        <dbReference type="EMBL" id="MCD2195390.1"/>
    </source>
</evidence>
<feature type="domain" description="Amidohydrolase-related" evidence="1">
    <location>
        <begin position="68"/>
        <end position="409"/>
    </location>
</feature>
<name>A0ABS8PAW7_9PSEU</name>
<evidence type="ECO:0000259" key="1">
    <source>
        <dbReference type="Pfam" id="PF01979"/>
    </source>
</evidence>
<keyword evidence="3" id="KW-1185">Reference proteome</keyword>
<dbReference type="Pfam" id="PF01979">
    <property type="entry name" value="Amidohydro_1"/>
    <property type="match status" value="1"/>
</dbReference>